<feature type="chain" id="PRO_5045342212" evidence="1">
    <location>
        <begin position="18"/>
        <end position="134"/>
    </location>
</feature>
<keyword evidence="1" id="KW-0732">Signal</keyword>
<evidence type="ECO:0000313" key="2">
    <source>
        <dbReference type="EMBL" id="NHM02804.1"/>
    </source>
</evidence>
<protein>
    <submittedName>
        <fullName evidence="2">Uncharacterized protein</fullName>
    </submittedName>
</protein>
<dbReference type="EMBL" id="JAAJBT010000007">
    <property type="protein sequence ID" value="NHM02804.1"/>
    <property type="molecule type" value="Genomic_DNA"/>
</dbReference>
<comment type="caution">
    <text evidence="2">The sequence shown here is derived from an EMBL/GenBank/DDBJ whole genome shotgun (WGS) entry which is preliminary data.</text>
</comment>
<proteinExistence type="predicted"/>
<reference evidence="2 3" key="1">
    <citation type="submission" date="2020-02" db="EMBL/GenBank/DDBJ databases">
        <authorList>
            <person name="Chen W.-M."/>
        </authorList>
    </citation>
    <scope>NUCLEOTIDE SEQUENCE [LARGE SCALE GENOMIC DNA]</scope>
    <source>
        <strain evidence="2 3">KDG-16</strain>
    </source>
</reference>
<gene>
    <name evidence="2" type="ORF">G4D72_11870</name>
</gene>
<dbReference type="Proteomes" id="UP000800984">
    <property type="component" value="Unassembled WGS sequence"/>
</dbReference>
<organism evidence="2 3">
    <name type="scientific">Flavobacterium difficile</name>
    <dbReference type="NCBI Taxonomy" id="2709659"/>
    <lineage>
        <taxon>Bacteria</taxon>
        <taxon>Pseudomonadati</taxon>
        <taxon>Bacteroidota</taxon>
        <taxon>Flavobacteriia</taxon>
        <taxon>Flavobacteriales</taxon>
        <taxon>Flavobacteriaceae</taxon>
        <taxon>Flavobacterium</taxon>
    </lineage>
</organism>
<accession>A0ABX0IAD8</accession>
<feature type="signal peptide" evidence="1">
    <location>
        <begin position="1"/>
        <end position="17"/>
    </location>
</feature>
<evidence type="ECO:0000313" key="3">
    <source>
        <dbReference type="Proteomes" id="UP000800984"/>
    </source>
</evidence>
<evidence type="ECO:0000256" key="1">
    <source>
        <dbReference type="SAM" id="SignalP"/>
    </source>
</evidence>
<sequence length="134" mass="15027">MKAKLLFLILFSSFIKAQTLETIIKGGELLVTGISIFKTSRLTDAKTKAVDSKFVATVCVKNKLAEKIIVKLDGKDAEGTKVTKELLVQNDGKECVFEIPKGIYTYEIILTNKEIFKKGEYKFEEEITITVNND</sequence>
<keyword evidence="3" id="KW-1185">Reference proteome</keyword>
<dbReference type="RefSeq" id="WP_166077933.1">
    <property type="nucleotide sequence ID" value="NZ_JAAJBT010000007.1"/>
</dbReference>
<name>A0ABX0IAD8_9FLAO</name>